<evidence type="ECO:0000256" key="1">
    <source>
        <dbReference type="SAM" id="MobiDB-lite"/>
    </source>
</evidence>
<dbReference type="EMBL" id="JACEEZ010020654">
    <property type="protein sequence ID" value="KAG0714296.1"/>
    <property type="molecule type" value="Genomic_DNA"/>
</dbReference>
<dbReference type="Proteomes" id="UP000770661">
    <property type="component" value="Unassembled WGS sequence"/>
</dbReference>
<proteinExistence type="predicted"/>
<comment type="caution">
    <text evidence="2">The sequence shown here is derived from an EMBL/GenBank/DDBJ whole genome shotgun (WGS) entry which is preliminary data.</text>
</comment>
<accession>A0A8J4Y059</accession>
<sequence length="166" mass="17433">MGPSSGPDIGVFNPLRNGGLQTRASRSRQSPTSAAHPPEQAGQPPFRIAPLFNTSHPRAIQGDAGAFYLLVGGGGDVPKVVPAIGALHRRPGWRCHLPAKITFRPQWGSLLPPRLSASAGFTFFVAEVYVKPPGSGAPLAACVPANDLKWAPDLRDFPDAKIGKAA</sequence>
<feature type="compositionally biased region" description="Polar residues" evidence="1">
    <location>
        <begin position="19"/>
        <end position="33"/>
    </location>
</feature>
<evidence type="ECO:0000313" key="3">
    <source>
        <dbReference type="Proteomes" id="UP000770661"/>
    </source>
</evidence>
<evidence type="ECO:0000313" key="2">
    <source>
        <dbReference type="EMBL" id="KAG0714296.1"/>
    </source>
</evidence>
<protein>
    <submittedName>
        <fullName evidence="2">Uncharacterized protein</fullName>
    </submittedName>
</protein>
<dbReference type="AlphaFoldDB" id="A0A8J4Y059"/>
<reference evidence="2" key="1">
    <citation type="submission" date="2020-07" db="EMBL/GenBank/DDBJ databases">
        <title>The High-quality genome of the commercially important snow crab, Chionoecetes opilio.</title>
        <authorList>
            <person name="Jeong J.-H."/>
            <person name="Ryu S."/>
        </authorList>
    </citation>
    <scope>NUCLEOTIDE SEQUENCE</scope>
    <source>
        <strain evidence="2">MADBK_172401_WGS</strain>
        <tissue evidence="2">Digestive gland</tissue>
    </source>
</reference>
<organism evidence="2 3">
    <name type="scientific">Chionoecetes opilio</name>
    <name type="common">Atlantic snow crab</name>
    <name type="synonym">Cancer opilio</name>
    <dbReference type="NCBI Taxonomy" id="41210"/>
    <lineage>
        <taxon>Eukaryota</taxon>
        <taxon>Metazoa</taxon>
        <taxon>Ecdysozoa</taxon>
        <taxon>Arthropoda</taxon>
        <taxon>Crustacea</taxon>
        <taxon>Multicrustacea</taxon>
        <taxon>Malacostraca</taxon>
        <taxon>Eumalacostraca</taxon>
        <taxon>Eucarida</taxon>
        <taxon>Decapoda</taxon>
        <taxon>Pleocyemata</taxon>
        <taxon>Brachyura</taxon>
        <taxon>Eubrachyura</taxon>
        <taxon>Majoidea</taxon>
        <taxon>Majidae</taxon>
        <taxon>Chionoecetes</taxon>
    </lineage>
</organism>
<name>A0A8J4Y059_CHIOP</name>
<feature type="region of interest" description="Disordered" evidence="1">
    <location>
        <begin position="1"/>
        <end position="48"/>
    </location>
</feature>
<keyword evidence="3" id="KW-1185">Reference proteome</keyword>
<gene>
    <name evidence="2" type="ORF">GWK47_014417</name>
</gene>